<evidence type="ECO:0000313" key="1">
    <source>
        <dbReference type="EMBL" id="KAF9919233.1"/>
    </source>
</evidence>
<evidence type="ECO:0000313" key="2">
    <source>
        <dbReference type="Proteomes" id="UP000749646"/>
    </source>
</evidence>
<accession>A0A9P6IGT9</accession>
<name>A0A9P6IGT9_9FUNG</name>
<proteinExistence type="predicted"/>
<dbReference type="OrthoDB" id="19861at2759"/>
<feature type="non-terminal residue" evidence="1">
    <location>
        <position position="1"/>
    </location>
</feature>
<comment type="caution">
    <text evidence="1">The sequence shown here is derived from an EMBL/GenBank/DDBJ whole genome shotgun (WGS) entry which is preliminary data.</text>
</comment>
<organism evidence="1 2">
    <name type="scientific">Modicella reniformis</name>
    <dbReference type="NCBI Taxonomy" id="1440133"/>
    <lineage>
        <taxon>Eukaryota</taxon>
        <taxon>Fungi</taxon>
        <taxon>Fungi incertae sedis</taxon>
        <taxon>Mucoromycota</taxon>
        <taxon>Mortierellomycotina</taxon>
        <taxon>Mortierellomycetes</taxon>
        <taxon>Mortierellales</taxon>
        <taxon>Mortierellaceae</taxon>
        <taxon>Modicella</taxon>
    </lineage>
</organism>
<dbReference type="Proteomes" id="UP000749646">
    <property type="component" value="Unassembled WGS sequence"/>
</dbReference>
<protein>
    <submittedName>
        <fullName evidence="1">Uncharacterized protein</fullName>
    </submittedName>
</protein>
<reference evidence="1" key="1">
    <citation type="journal article" date="2020" name="Fungal Divers.">
        <title>Resolving the Mortierellaceae phylogeny through synthesis of multi-gene phylogenetics and phylogenomics.</title>
        <authorList>
            <person name="Vandepol N."/>
            <person name="Liber J."/>
            <person name="Desiro A."/>
            <person name="Na H."/>
            <person name="Kennedy M."/>
            <person name="Barry K."/>
            <person name="Grigoriev I.V."/>
            <person name="Miller A.N."/>
            <person name="O'Donnell K."/>
            <person name="Stajich J.E."/>
            <person name="Bonito G."/>
        </authorList>
    </citation>
    <scope>NUCLEOTIDE SEQUENCE</scope>
    <source>
        <strain evidence="1">MES-2147</strain>
    </source>
</reference>
<dbReference type="AlphaFoldDB" id="A0A9P6IGT9"/>
<dbReference type="EMBL" id="JAAAHW010011567">
    <property type="protein sequence ID" value="KAF9919233.1"/>
    <property type="molecule type" value="Genomic_DNA"/>
</dbReference>
<keyword evidence="2" id="KW-1185">Reference proteome</keyword>
<gene>
    <name evidence="1" type="ORF">BGZ65_012276</name>
</gene>
<sequence length="92" mass="10011">VTVSLDHPIKQEPLKNIVEAIRGKSNDVHVGLYFVVPNRIYDEFKVQSYSTAAGATSKIVPGIITRYVKQYALKVNLDSAFAGGSPGMDTSQ</sequence>